<evidence type="ECO:0000256" key="1">
    <source>
        <dbReference type="SAM" id="Phobius"/>
    </source>
</evidence>
<keyword evidence="1" id="KW-0472">Membrane</keyword>
<dbReference type="STRING" id="164328.H3GS43"/>
<keyword evidence="1" id="KW-0812">Transmembrane</keyword>
<dbReference type="OMA" id="ALWSICW"/>
<accession>H3GS43</accession>
<proteinExistence type="predicted"/>
<feature type="transmembrane region" description="Helical" evidence="1">
    <location>
        <begin position="99"/>
        <end position="118"/>
    </location>
</feature>
<organism evidence="2 3">
    <name type="scientific">Phytophthora ramorum</name>
    <name type="common">Sudden oak death agent</name>
    <dbReference type="NCBI Taxonomy" id="164328"/>
    <lineage>
        <taxon>Eukaryota</taxon>
        <taxon>Sar</taxon>
        <taxon>Stramenopiles</taxon>
        <taxon>Oomycota</taxon>
        <taxon>Peronosporomycetes</taxon>
        <taxon>Peronosporales</taxon>
        <taxon>Peronosporaceae</taxon>
        <taxon>Phytophthora</taxon>
    </lineage>
</organism>
<dbReference type="HOGENOM" id="CLU_1130942_0_0_1"/>
<protein>
    <submittedName>
        <fullName evidence="2">Uncharacterized protein</fullName>
    </submittedName>
</protein>
<dbReference type="InParanoid" id="H3GS43"/>
<reference evidence="2" key="2">
    <citation type="submission" date="2015-06" db="UniProtKB">
        <authorList>
            <consortium name="EnsemblProtists"/>
        </authorList>
    </citation>
    <scope>IDENTIFICATION</scope>
    <source>
        <strain evidence="2">Pr102</strain>
    </source>
</reference>
<evidence type="ECO:0000313" key="2">
    <source>
        <dbReference type="EnsemblProtists" id="Phyra79757"/>
    </source>
</evidence>
<reference evidence="3" key="1">
    <citation type="journal article" date="2006" name="Science">
        <title>Phytophthora genome sequences uncover evolutionary origins and mechanisms of pathogenesis.</title>
        <authorList>
            <person name="Tyler B.M."/>
            <person name="Tripathy S."/>
            <person name="Zhang X."/>
            <person name="Dehal P."/>
            <person name="Jiang R.H."/>
            <person name="Aerts A."/>
            <person name="Arredondo F.D."/>
            <person name="Baxter L."/>
            <person name="Bensasson D."/>
            <person name="Beynon J.L."/>
            <person name="Chapman J."/>
            <person name="Damasceno C.M."/>
            <person name="Dorrance A.E."/>
            <person name="Dou D."/>
            <person name="Dickerman A.W."/>
            <person name="Dubchak I.L."/>
            <person name="Garbelotto M."/>
            <person name="Gijzen M."/>
            <person name="Gordon S.G."/>
            <person name="Govers F."/>
            <person name="Grunwald N.J."/>
            <person name="Huang W."/>
            <person name="Ivors K.L."/>
            <person name="Jones R.W."/>
            <person name="Kamoun S."/>
            <person name="Krampis K."/>
            <person name="Lamour K.H."/>
            <person name="Lee M.K."/>
            <person name="McDonald W.H."/>
            <person name="Medina M."/>
            <person name="Meijer H.J."/>
            <person name="Nordberg E.K."/>
            <person name="Maclean D.J."/>
            <person name="Ospina-Giraldo M.D."/>
            <person name="Morris P.F."/>
            <person name="Phuntumart V."/>
            <person name="Putnam N.H."/>
            <person name="Rash S."/>
            <person name="Rose J.K."/>
            <person name="Sakihama Y."/>
            <person name="Salamov A.A."/>
            <person name="Savidor A."/>
            <person name="Scheuring C.F."/>
            <person name="Smith B.M."/>
            <person name="Sobral B.W."/>
            <person name="Terry A."/>
            <person name="Torto-Alalibo T.A."/>
            <person name="Win J."/>
            <person name="Xu Z."/>
            <person name="Zhang H."/>
            <person name="Grigoriev I.V."/>
            <person name="Rokhsar D.S."/>
            <person name="Boore J.L."/>
        </authorList>
    </citation>
    <scope>NUCLEOTIDE SEQUENCE [LARGE SCALE GENOMIC DNA]</scope>
    <source>
        <strain evidence="3">Pr102</strain>
    </source>
</reference>
<name>H3GS43_PHYRM</name>
<dbReference type="eggNOG" id="ENOG502SJSH">
    <property type="taxonomic scope" value="Eukaryota"/>
</dbReference>
<dbReference type="VEuPathDB" id="FungiDB:KRP22_3259"/>
<keyword evidence="3" id="KW-1185">Reference proteome</keyword>
<keyword evidence="1" id="KW-1133">Transmembrane helix</keyword>
<feature type="transmembrane region" description="Helical" evidence="1">
    <location>
        <begin position="184"/>
        <end position="205"/>
    </location>
</feature>
<feature type="transmembrane region" description="Helical" evidence="1">
    <location>
        <begin position="59"/>
        <end position="79"/>
    </location>
</feature>
<sequence length="246" mass="26838">MRSRAKASTESRHAQLAEALVLVLAAGWTTHLVQKEELQQESEQEASLQAEQRLLQAVTMSHMLFVLHVLGFSAALWSICWPQSLSKALHASCRLERDAGLVVGCVLPPLVLLSRLLAEIYQENYFSSFTFFYAWTSISIGVSVLLKVAVFGSITSLSVNVLVDVVLLPVVFGLMSPVEAEWRFLLATGGRIVVAAVLAAGFRLLPRSFTIGEAVLVAQGVGICIYDSVLFTVNRLTGFTFCSFSV</sequence>
<feature type="transmembrane region" description="Helical" evidence="1">
    <location>
        <begin position="157"/>
        <end position="178"/>
    </location>
</feature>
<dbReference type="Proteomes" id="UP000005238">
    <property type="component" value="Unassembled WGS sequence"/>
</dbReference>
<evidence type="ECO:0000313" key="3">
    <source>
        <dbReference type="Proteomes" id="UP000005238"/>
    </source>
</evidence>
<feature type="transmembrane region" description="Helical" evidence="1">
    <location>
        <begin position="130"/>
        <end position="150"/>
    </location>
</feature>
<dbReference type="EnsemblProtists" id="Phyra79757">
    <property type="protein sequence ID" value="Phyra79757"/>
    <property type="gene ID" value="Phyra79757"/>
</dbReference>
<dbReference type="AlphaFoldDB" id="H3GS43"/>
<dbReference type="EMBL" id="DS566040">
    <property type="status" value="NOT_ANNOTATED_CDS"/>
    <property type="molecule type" value="Genomic_DNA"/>
</dbReference>
<dbReference type="VEuPathDB" id="FungiDB:KRP23_3504"/>